<evidence type="ECO:0000313" key="2">
    <source>
        <dbReference type="EMBL" id="MCW0481698.1"/>
    </source>
</evidence>
<proteinExistence type="predicted"/>
<protein>
    <submittedName>
        <fullName evidence="2">Uncharacterized protein</fullName>
    </submittedName>
</protein>
<dbReference type="Proteomes" id="UP001163821">
    <property type="component" value="Unassembled WGS sequence"/>
</dbReference>
<organism evidence="2 3">
    <name type="scientific">Gaoshiqia sediminis</name>
    <dbReference type="NCBI Taxonomy" id="2986998"/>
    <lineage>
        <taxon>Bacteria</taxon>
        <taxon>Pseudomonadati</taxon>
        <taxon>Bacteroidota</taxon>
        <taxon>Bacteroidia</taxon>
        <taxon>Marinilabiliales</taxon>
        <taxon>Prolixibacteraceae</taxon>
        <taxon>Gaoshiqia</taxon>
    </lineage>
</organism>
<feature type="chain" id="PRO_5041297946" evidence="1">
    <location>
        <begin position="25"/>
        <end position="157"/>
    </location>
</feature>
<sequence length="157" mass="17699">MNRKQRIVSLLFIALIAISSSVFAHQGGAFVDDYKISPKVDFVPGVEFQQSWNITYGESSRPVQVLYKETKTGEEYIVRTSYFEVKYVNSDRGFGVKPLKLSEQQVPADLNMKVLNSNGLNNQKIISGSKVAREQVLEMIASYLPELINGEYQSILN</sequence>
<feature type="signal peptide" evidence="1">
    <location>
        <begin position="1"/>
        <end position="24"/>
    </location>
</feature>
<evidence type="ECO:0000313" key="3">
    <source>
        <dbReference type="Proteomes" id="UP001163821"/>
    </source>
</evidence>
<accession>A0AA42C4E8</accession>
<comment type="caution">
    <text evidence="2">The sequence shown here is derived from an EMBL/GenBank/DDBJ whole genome shotgun (WGS) entry which is preliminary data.</text>
</comment>
<dbReference type="RefSeq" id="WP_282590307.1">
    <property type="nucleotide sequence ID" value="NZ_JAPAAF010000002.1"/>
</dbReference>
<keyword evidence="3" id="KW-1185">Reference proteome</keyword>
<dbReference type="EMBL" id="JAPAAF010000002">
    <property type="protein sequence ID" value="MCW0481698.1"/>
    <property type="molecule type" value="Genomic_DNA"/>
</dbReference>
<name>A0AA42C4E8_9BACT</name>
<evidence type="ECO:0000256" key="1">
    <source>
        <dbReference type="SAM" id="SignalP"/>
    </source>
</evidence>
<gene>
    <name evidence="2" type="ORF">N2K84_03080</name>
</gene>
<keyword evidence="1" id="KW-0732">Signal</keyword>
<dbReference type="AlphaFoldDB" id="A0AA42C4E8"/>
<reference evidence="2" key="1">
    <citation type="submission" date="2022-10" db="EMBL/GenBank/DDBJ databases">
        <title>Gaoshiqiia sediminis gen. nov., sp. nov., isolated from coastal sediment.</title>
        <authorList>
            <person name="Yu W.X."/>
            <person name="Mu D.S."/>
            <person name="Du J.Z."/>
            <person name="Liang Y.Q."/>
        </authorList>
    </citation>
    <scope>NUCLEOTIDE SEQUENCE</scope>
    <source>
        <strain evidence="2">A06</strain>
    </source>
</reference>